<keyword evidence="2" id="KW-1185">Reference proteome</keyword>
<organism evidence="1 2">
    <name type="scientific">Musa troglodytarum</name>
    <name type="common">fe'i banana</name>
    <dbReference type="NCBI Taxonomy" id="320322"/>
    <lineage>
        <taxon>Eukaryota</taxon>
        <taxon>Viridiplantae</taxon>
        <taxon>Streptophyta</taxon>
        <taxon>Embryophyta</taxon>
        <taxon>Tracheophyta</taxon>
        <taxon>Spermatophyta</taxon>
        <taxon>Magnoliopsida</taxon>
        <taxon>Liliopsida</taxon>
        <taxon>Zingiberales</taxon>
        <taxon>Musaceae</taxon>
        <taxon>Musa</taxon>
    </lineage>
</organism>
<dbReference type="PANTHER" id="PTHR37249">
    <property type="entry name" value="OS03G0206201 PROTEIN"/>
    <property type="match status" value="1"/>
</dbReference>
<proteinExistence type="predicted"/>
<protein>
    <submittedName>
        <fullName evidence="1">Uncharacterized protein</fullName>
    </submittedName>
</protein>
<name>A0A9E7JYM0_9LILI</name>
<gene>
    <name evidence="1" type="ORF">MUK42_32049</name>
</gene>
<sequence length="190" mass="20975">MKSLRFFAVGWIAGAVLAFFIPSSISISIAAGSASTDEGATTAMPLHGGRVTTVITHRKLKVNSYTAGAIKSTRDSTSMTVEDYPSFDPAPSSKATIKTGPIEHGIPLMPYIPLPTPPGHPEHGMNPLHFVKMDTKHSAEMFKHLEKQSDVLMDAYRSMSHELHRLQVEEEMLMQKLYELMHAKGKERTQ</sequence>
<dbReference type="EMBL" id="CP097506">
    <property type="protein sequence ID" value="URD97109.1"/>
    <property type="molecule type" value="Genomic_DNA"/>
</dbReference>
<evidence type="ECO:0000313" key="2">
    <source>
        <dbReference type="Proteomes" id="UP001055439"/>
    </source>
</evidence>
<dbReference type="AlphaFoldDB" id="A0A9E7JYM0"/>
<dbReference type="PANTHER" id="PTHR37249:SF3">
    <property type="entry name" value="OS03G0206201 PROTEIN"/>
    <property type="match status" value="1"/>
</dbReference>
<evidence type="ECO:0000313" key="1">
    <source>
        <dbReference type="EMBL" id="URD97109.1"/>
    </source>
</evidence>
<dbReference type="Proteomes" id="UP001055439">
    <property type="component" value="Chromosome 4"/>
</dbReference>
<accession>A0A9E7JYM0</accession>
<dbReference type="OrthoDB" id="1938519at2759"/>
<reference evidence="1" key="1">
    <citation type="submission" date="2022-05" db="EMBL/GenBank/DDBJ databases">
        <title>The Musa troglodytarum L. genome provides insights into the mechanism of non-climacteric behaviour and enrichment of carotenoids.</title>
        <authorList>
            <person name="Wang J."/>
        </authorList>
    </citation>
    <scope>NUCLEOTIDE SEQUENCE</scope>
    <source>
        <tissue evidence="1">Leaf</tissue>
    </source>
</reference>